<feature type="region of interest" description="Disordered" evidence="1">
    <location>
        <begin position="41"/>
        <end position="415"/>
    </location>
</feature>
<dbReference type="Proteomes" id="UP000228934">
    <property type="component" value="Unassembled WGS sequence"/>
</dbReference>
<feature type="compositionally biased region" description="Basic and acidic residues" evidence="1">
    <location>
        <begin position="741"/>
        <end position="765"/>
    </location>
</feature>
<protein>
    <recommendedName>
        <fullName evidence="3">SFR19-like C-terminal domain-containing protein</fullName>
    </recommendedName>
</protein>
<evidence type="ECO:0000259" key="3">
    <source>
        <dbReference type="Pfam" id="PF23030"/>
    </source>
</evidence>
<name>A0A2G9S5U7_AQUCT</name>
<dbReference type="PANTHER" id="PTHR12618">
    <property type="entry name" value="PHD AND RING FINGER DOMAIN-CONTAINING PROTEIN 1"/>
    <property type="match status" value="1"/>
</dbReference>
<feature type="compositionally biased region" description="Polar residues" evidence="1">
    <location>
        <begin position="215"/>
        <end position="233"/>
    </location>
</feature>
<feature type="domain" description="SFR19-like C-terminal" evidence="3">
    <location>
        <begin position="1315"/>
        <end position="1395"/>
    </location>
</feature>
<keyword evidence="2" id="KW-1133">Transmembrane helix</keyword>
<feature type="compositionally biased region" description="Basic and acidic residues" evidence="1">
    <location>
        <begin position="591"/>
        <end position="617"/>
    </location>
</feature>
<feature type="compositionally biased region" description="Low complexity" evidence="1">
    <location>
        <begin position="880"/>
        <end position="889"/>
    </location>
</feature>
<keyword evidence="2" id="KW-0472">Membrane</keyword>
<evidence type="ECO:0000256" key="1">
    <source>
        <dbReference type="SAM" id="MobiDB-lite"/>
    </source>
</evidence>
<feature type="non-terminal residue" evidence="4">
    <location>
        <position position="1"/>
    </location>
</feature>
<accession>A0A2G9S5U7</accession>
<evidence type="ECO:0000313" key="5">
    <source>
        <dbReference type="Proteomes" id="UP000228934"/>
    </source>
</evidence>
<feature type="compositionally biased region" description="Polar residues" evidence="1">
    <location>
        <begin position="814"/>
        <end position="823"/>
    </location>
</feature>
<organism evidence="4 5">
    <name type="scientific">Aquarana catesbeiana</name>
    <name type="common">American bullfrog</name>
    <name type="synonym">Rana catesbeiana</name>
    <dbReference type="NCBI Taxonomy" id="8400"/>
    <lineage>
        <taxon>Eukaryota</taxon>
        <taxon>Metazoa</taxon>
        <taxon>Chordata</taxon>
        <taxon>Craniata</taxon>
        <taxon>Vertebrata</taxon>
        <taxon>Euteleostomi</taxon>
        <taxon>Amphibia</taxon>
        <taxon>Batrachia</taxon>
        <taxon>Anura</taxon>
        <taxon>Neobatrachia</taxon>
        <taxon>Ranoidea</taxon>
        <taxon>Ranidae</taxon>
        <taxon>Aquarana</taxon>
    </lineage>
</organism>
<sequence>GSVAPLALGSVAVAEPVPDLLGSILSEQSILMMKSSDVVISRDGSLLTKKDRDGTSQRKSREAVAPADIMEPSPSHSGSPTTTSSSTWKPIEQQPSQPSFSPAGLYSLSPSPSPPSSSLDRLSGTSPSVSGGPTFRLRNAFTPRVVQVHSSGSRLNSKPGETSRLNGTFHKGELPNKNDLTQPKKPQIKYTTKPPSLRLDISEFPRIPKIKRETGNSPSNEVNKQLEPSTNKSSEAHPSGPIMNQLTGRGDSKQLGRFSTAENTERNTRQESQAHSRNTGGTSSSQTASSSNKAPSYSNSSRNIGSSDSGGGGLRITISGSSTNSCRQFSPVSKDPFRTSDGKMPQKATSPYSSTVKKEKTVKNEIYDPFEPTGSDSGSPSSSPERPATTPPPPPPTPPPPPSVETTASATQSSGVKVGAFRSFKLTSHSSKVSVSKLGPDFSGMSPTNKEPEESISQVNASPTIPSFLKLEKEIKKEIIPEETNEHPPFRISCPLGLKITSDLKAGGTRGFHFDVENEHPVVSVKPDPDVLPHRTCLQSTSSNRLVWDAETPHEPTSRTSETQKKKITVKEELKEGSSQTSSSRLVWDAETPHEPTSRTSETQKKKTVKEDLKEGSSSRLRPHSQERDSRSASMSIEDRERDRKYKSKSHKGKRARSDRSSSGSCERSKKKRQKERKKDKKRKRSESRERRRSRSSSHSSSSHRAYNSKKKKKKKRDSRSESPGYSISPDKERKRKHKSEKSYSSKEGSSRPKEKKKSKDDRGKQRSKSPQVDKEFKVHKSKDKTYFRDSEITRHIVLSPNNNEKTITCTVSFKTESPTITQETKKPVLSLPKEEEDEDDPFLFSERKVSIKQESASDLSDHSCDEKIKLEANSPPWSPSLLDSLLPETKSEDDPEPPSPQDASPVNDFLSDSEIASPQNSPMSVMSDIPSPKLHSPHTGSVEGAVQSAPISPVKKEVDDLQWSPSHLDDLLLNELSDDVCSIDAASPDDVDLEEAILMKREGDYKEQTLINFSKTSVIPFLQDDENLIETEAGNHINENTSKSKPSEESKSDELKEKEPTSTSKSKPQIKRVTWNLQDKASEKETPDQSLCKILVFFSKVHSGSDVLYYIFGCMCYAIISVVSFFYLFKASPFNNTQQDESWSSSEKHTDDKVSRYELDPTSETSTSVTWTLPDKTTQDSRKESFTQASWDAGNKSPTHIVNKPEDKPAIHTVDRHTAQAPAKDASHVPWIAIDTPLQVFPQTLPPLPLPPIFPPYAPVSEPTAPCVVQSSQAVLSQTPKAGSLATTNEPKMQAASTGEGKGKSKLKKGEAVKNEEYMKKLHIQERAVEEVKLAIKPFYQKREITKDEYKEILRKAVQKICHSKSGEINPVKVVNLVKGYVDKYKHIRNKSKKPGGVDDHLFGQESPL</sequence>
<feature type="compositionally biased region" description="Basic and acidic residues" evidence="1">
    <location>
        <begin position="1046"/>
        <end position="1061"/>
    </location>
</feature>
<feature type="compositionally biased region" description="Polar residues" evidence="1">
    <location>
        <begin position="1187"/>
        <end position="1201"/>
    </location>
</feature>
<dbReference type="InterPro" id="IPR057031">
    <property type="entry name" value="SFR19-like_C"/>
</dbReference>
<feature type="compositionally biased region" description="Low complexity" evidence="1">
    <location>
        <begin position="101"/>
        <end position="134"/>
    </location>
</feature>
<feature type="compositionally biased region" description="Basic and acidic residues" evidence="1">
    <location>
        <begin position="356"/>
        <end position="366"/>
    </location>
</feature>
<feature type="compositionally biased region" description="Basic residues" evidence="1">
    <location>
        <begin position="645"/>
        <end position="657"/>
    </location>
</feature>
<dbReference type="EMBL" id="KV926336">
    <property type="protein sequence ID" value="PIO35480.1"/>
    <property type="molecule type" value="Genomic_DNA"/>
</dbReference>
<feature type="compositionally biased region" description="Polar residues" evidence="1">
    <location>
        <begin position="1280"/>
        <end position="1298"/>
    </location>
</feature>
<evidence type="ECO:0000313" key="4">
    <source>
        <dbReference type="EMBL" id="PIO35480.1"/>
    </source>
</evidence>
<feature type="compositionally biased region" description="Basic and acidic residues" evidence="1">
    <location>
        <begin position="551"/>
        <end position="576"/>
    </location>
</feature>
<feature type="compositionally biased region" description="Basic residues" evidence="1">
    <location>
        <begin position="669"/>
        <end position="696"/>
    </location>
</feature>
<feature type="compositionally biased region" description="Basic and acidic residues" evidence="1">
    <location>
        <begin position="48"/>
        <end position="62"/>
    </location>
</feature>
<feature type="compositionally biased region" description="Polar residues" evidence="1">
    <location>
        <begin position="445"/>
        <end position="461"/>
    </location>
</feature>
<feature type="compositionally biased region" description="Pro residues" evidence="1">
    <location>
        <begin position="389"/>
        <end position="403"/>
    </location>
</feature>
<dbReference type="OrthoDB" id="1935339at2759"/>
<feature type="region of interest" description="Disordered" evidence="1">
    <location>
        <begin position="427"/>
        <end position="461"/>
    </location>
</feature>
<proteinExistence type="predicted"/>
<feature type="region of interest" description="Disordered" evidence="1">
    <location>
        <begin position="1034"/>
        <end position="1071"/>
    </location>
</feature>
<feature type="compositionally biased region" description="Basic and acidic residues" evidence="1">
    <location>
        <begin position="772"/>
        <end position="789"/>
    </location>
</feature>
<dbReference type="Pfam" id="PF23030">
    <property type="entry name" value="SCAF11-like_C"/>
    <property type="match status" value="1"/>
</dbReference>
<feature type="compositionally biased region" description="Polar residues" evidence="1">
    <location>
        <begin position="148"/>
        <end position="166"/>
    </location>
</feature>
<feature type="transmembrane region" description="Helical" evidence="2">
    <location>
        <begin position="1108"/>
        <end position="1130"/>
    </location>
</feature>
<keyword evidence="2" id="KW-0812">Transmembrane</keyword>
<evidence type="ECO:0000256" key="2">
    <source>
        <dbReference type="SAM" id="Phobius"/>
    </source>
</evidence>
<feature type="region of interest" description="Disordered" evidence="1">
    <location>
        <begin position="814"/>
        <end position="959"/>
    </location>
</feature>
<feature type="compositionally biased region" description="Low complexity" evidence="1">
    <location>
        <begin position="72"/>
        <end position="87"/>
    </location>
</feature>
<feature type="compositionally biased region" description="Basic and acidic residues" evidence="1">
    <location>
        <begin position="624"/>
        <end position="644"/>
    </location>
</feature>
<reference evidence="5" key="1">
    <citation type="journal article" date="2017" name="Nat. Commun.">
        <title>The North American bullfrog draft genome provides insight into hormonal regulation of long noncoding RNA.</title>
        <authorList>
            <person name="Hammond S.A."/>
            <person name="Warren R.L."/>
            <person name="Vandervalk B.P."/>
            <person name="Kucuk E."/>
            <person name="Khan H."/>
            <person name="Gibb E.A."/>
            <person name="Pandoh P."/>
            <person name="Kirk H."/>
            <person name="Zhao Y."/>
            <person name="Jones M."/>
            <person name="Mungall A.J."/>
            <person name="Coope R."/>
            <person name="Pleasance S."/>
            <person name="Moore R.A."/>
            <person name="Holt R.A."/>
            <person name="Round J.M."/>
            <person name="Ohora S."/>
            <person name="Walle B.V."/>
            <person name="Veldhoen N."/>
            <person name="Helbing C.C."/>
            <person name="Birol I."/>
        </authorList>
    </citation>
    <scope>NUCLEOTIDE SEQUENCE [LARGE SCALE GENOMIC DNA]</scope>
</reference>
<feature type="region of interest" description="Disordered" evidence="1">
    <location>
        <begin position="1137"/>
        <end position="1203"/>
    </location>
</feature>
<feature type="compositionally biased region" description="Low complexity" evidence="1">
    <location>
        <begin position="279"/>
        <end position="307"/>
    </location>
</feature>
<feature type="compositionally biased region" description="Basic residues" evidence="1">
    <location>
        <begin position="707"/>
        <end position="718"/>
    </location>
</feature>
<feature type="compositionally biased region" description="Basic and acidic residues" evidence="1">
    <location>
        <begin position="860"/>
        <end position="871"/>
    </location>
</feature>
<dbReference type="PANTHER" id="PTHR12618:SF20">
    <property type="entry name" value="PHD AND RING FINGER DOMAIN-CONTAINING PROTEIN 1"/>
    <property type="match status" value="1"/>
</dbReference>
<feature type="compositionally biased region" description="Basic and acidic residues" evidence="1">
    <location>
        <begin position="263"/>
        <end position="274"/>
    </location>
</feature>
<feature type="compositionally biased region" description="Low complexity" evidence="1">
    <location>
        <begin position="374"/>
        <end position="388"/>
    </location>
</feature>
<keyword evidence="5" id="KW-1185">Reference proteome</keyword>
<feature type="region of interest" description="Disordered" evidence="1">
    <location>
        <begin position="1280"/>
        <end position="1309"/>
    </location>
</feature>
<dbReference type="InterPro" id="IPR047157">
    <property type="entry name" value="PHRF1/Atg35"/>
</dbReference>
<feature type="compositionally biased region" description="Polar residues" evidence="1">
    <location>
        <begin position="318"/>
        <end position="331"/>
    </location>
</feature>
<feature type="compositionally biased region" description="Polar residues" evidence="1">
    <location>
        <begin position="915"/>
        <end position="925"/>
    </location>
</feature>
<feature type="compositionally biased region" description="Polar residues" evidence="1">
    <location>
        <begin position="1137"/>
        <end position="1146"/>
    </location>
</feature>
<feature type="region of interest" description="Disordered" evidence="1">
    <location>
        <begin position="545"/>
        <end position="789"/>
    </location>
</feature>
<feature type="compositionally biased region" description="Basic and acidic residues" evidence="1">
    <location>
        <begin position="1147"/>
        <end position="1160"/>
    </location>
</feature>
<feature type="compositionally biased region" description="Polar residues" evidence="1">
    <location>
        <begin position="1163"/>
        <end position="1172"/>
    </location>
</feature>
<gene>
    <name evidence="4" type="ORF">AB205_0029050</name>
</gene>
<feature type="region of interest" description="Disordered" evidence="1">
    <location>
        <begin position="1391"/>
        <end position="1410"/>
    </location>
</feature>